<comment type="caution">
    <text evidence="2">The sequence shown here is derived from an EMBL/GenBank/DDBJ whole genome shotgun (WGS) entry which is preliminary data.</text>
</comment>
<dbReference type="RefSeq" id="WP_121143922.1">
    <property type="nucleotide sequence ID" value="NZ_RBWY01000001.1"/>
</dbReference>
<dbReference type="Proteomes" id="UP000278542">
    <property type="component" value="Unassembled WGS sequence"/>
</dbReference>
<dbReference type="AlphaFoldDB" id="A0A495RI17"/>
<accession>A0A495RI17</accession>
<protein>
    <submittedName>
        <fullName evidence="2">Uncharacterized protein</fullName>
    </submittedName>
</protein>
<gene>
    <name evidence="2" type="ORF">DES39_0208</name>
</gene>
<feature type="transmembrane region" description="Helical" evidence="1">
    <location>
        <begin position="82"/>
        <end position="105"/>
    </location>
</feature>
<evidence type="ECO:0000313" key="2">
    <source>
        <dbReference type="EMBL" id="RKS86999.1"/>
    </source>
</evidence>
<proteinExistence type="predicted"/>
<keyword evidence="1" id="KW-0812">Transmembrane</keyword>
<feature type="transmembrane region" description="Helical" evidence="1">
    <location>
        <begin position="111"/>
        <end position="135"/>
    </location>
</feature>
<name>A0A495RI17_9GAMM</name>
<reference evidence="2 3" key="1">
    <citation type="submission" date="2018-10" db="EMBL/GenBank/DDBJ databases">
        <title>Genomic Encyclopedia of Type Strains, Phase IV (KMG-IV): sequencing the most valuable type-strain genomes for metagenomic binning, comparative biology and taxonomic classification.</title>
        <authorList>
            <person name="Goeker M."/>
        </authorList>
    </citation>
    <scope>NUCLEOTIDE SEQUENCE [LARGE SCALE GENOMIC DNA]</scope>
    <source>
        <strain evidence="2 3">DSM 22228</strain>
    </source>
</reference>
<evidence type="ECO:0000256" key="1">
    <source>
        <dbReference type="SAM" id="Phobius"/>
    </source>
</evidence>
<evidence type="ECO:0000313" key="3">
    <source>
        <dbReference type="Proteomes" id="UP000278542"/>
    </source>
</evidence>
<feature type="transmembrane region" description="Helical" evidence="1">
    <location>
        <begin position="50"/>
        <end position="70"/>
    </location>
</feature>
<keyword evidence="3" id="KW-1185">Reference proteome</keyword>
<organism evidence="2 3">
    <name type="scientific">Orbus hercynius</name>
    <dbReference type="NCBI Taxonomy" id="593135"/>
    <lineage>
        <taxon>Bacteria</taxon>
        <taxon>Pseudomonadati</taxon>
        <taxon>Pseudomonadota</taxon>
        <taxon>Gammaproteobacteria</taxon>
        <taxon>Orbales</taxon>
        <taxon>Orbaceae</taxon>
        <taxon>Orbus</taxon>
    </lineage>
</organism>
<dbReference type="EMBL" id="RBWY01000001">
    <property type="protein sequence ID" value="RKS86999.1"/>
    <property type="molecule type" value="Genomic_DNA"/>
</dbReference>
<sequence length="140" mass="15711">MKKYYYILLSLLLFFIISPIFNGTFAYLFLSLQDNASFYFKAKDFQLFVTIAYIVTFIPALITGILYGALSLKRSKAKMLWLLPTLGCIIYFIYSLIVGIITAFADDETVFIAMLIALISIGGTFISTLIANVLLKGKTL</sequence>
<feature type="transmembrane region" description="Helical" evidence="1">
    <location>
        <begin position="7"/>
        <end position="30"/>
    </location>
</feature>
<keyword evidence="1" id="KW-0472">Membrane</keyword>
<keyword evidence="1" id="KW-1133">Transmembrane helix</keyword>